<dbReference type="SUPFAM" id="SSF48264">
    <property type="entry name" value="Cytochrome P450"/>
    <property type="match status" value="1"/>
</dbReference>
<dbReference type="InterPro" id="IPR036396">
    <property type="entry name" value="Cyt_P450_sf"/>
</dbReference>
<evidence type="ECO:0008006" key="18">
    <source>
        <dbReference type="Google" id="ProtNLM"/>
    </source>
</evidence>
<evidence type="ECO:0000256" key="14">
    <source>
        <dbReference type="RuleBase" id="RU000461"/>
    </source>
</evidence>
<dbReference type="InterPro" id="IPR002401">
    <property type="entry name" value="Cyt_P450_E_grp-I"/>
</dbReference>
<evidence type="ECO:0000256" key="9">
    <source>
        <dbReference type="ARBA" id="ARBA00023002"/>
    </source>
</evidence>
<accession>A0ABD2NNE2</accession>
<keyword evidence="9 14" id="KW-0560">Oxidoreductase</keyword>
<dbReference type="EMBL" id="JABFTP020000124">
    <property type="protein sequence ID" value="KAL3280183.1"/>
    <property type="molecule type" value="Genomic_DNA"/>
</dbReference>
<keyword evidence="12 15" id="KW-0472">Membrane</keyword>
<feature type="binding site" description="axial binding residue" evidence="13">
    <location>
        <position position="456"/>
    </location>
    <ligand>
        <name>heme</name>
        <dbReference type="ChEBI" id="CHEBI:30413"/>
    </ligand>
    <ligandPart>
        <name>Fe</name>
        <dbReference type="ChEBI" id="CHEBI:18248"/>
    </ligandPart>
</feature>
<name>A0ABD2NNE2_9CUCU</name>
<organism evidence="16 17">
    <name type="scientific">Cryptolaemus montrouzieri</name>
    <dbReference type="NCBI Taxonomy" id="559131"/>
    <lineage>
        <taxon>Eukaryota</taxon>
        <taxon>Metazoa</taxon>
        <taxon>Ecdysozoa</taxon>
        <taxon>Arthropoda</taxon>
        <taxon>Hexapoda</taxon>
        <taxon>Insecta</taxon>
        <taxon>Pterygota</taxon>
        <taxon>Neoptera</taxon>
        <taxon>Endopterygota</taxon>
        <taxon>Coleoptera</taxon>
        <taxon>Polyphaga</taxon>
        <taxon>Cucujiformia</taxon>
        <taxon>Coccinelloidea</taxon>
        <taxon>Coccinellidae</taxon>
        <taxon>Scymninae</taxon>
        <taxon>Scymnini</taxon>
        <taxon>Cryptolaemus</taxon>
    </lineage>
</organism>
<comment type="similarity">
    <text evidence="4 14">Belongs to the cytochrome P450 family.</text>
</comment>
<evidence type="ECO:0000256" key="10">
    <source>
        <dbReference type="ARBA" id="ARBA00023004"/>
    </source>
</evidence>
<comment type="cofactor">
    <cofactor evidence="1 13">
        <name>heme</name>
        <dbReference type="ChEBI" id="CHEBI:30413"/>
    </cofactor>
</comment>
<dbReference type="InterPro" id="IPR017972">
    <property type="entry name" value="Cyt_P450_CS"/>
</dbReference>
<dbReference type="Pfam" id="PF00067">
    <property type="entry name" value="p450"/>
    <property type="match status" value="1"/>
</dbReference>
<dbReference type="FunFam" id="1.10.630.10:FF:000042">
    <property type="entry name" value="Cytochrome P450"/>
    <property type="match status" value="1"/>
</dbReference>
<evidence type="ECO:0000313" key="17">
    <source>
        <dbReference type="Proteomes" id="UP001516400"/>
    </source>
</evidence>
<evidence type="ECO:0000256" key="13">
    <source>
        <dbReference type="PIRSR" id="PIRSR602401-1"/>
    </source>
</evidence>
<feature type="transmembrane region" description="Helical" evidence="15">
    <location>
        <begin position="6"/>
        <end position="22"/>
    </location>
</feature>
<evidence type="ECO:0000256" key="2">
    <source>
        <dbReference type="ARBA" id="ARBA00004174"/>
    </source>
</evidence>
<evidence type="ECO:0000313" key="16">
    <source>
        <dbReference type="EMBL" id="KAL3280183.1"/>
    </source>
</evidence>
<dbReference type="GO" id="GO:0004497">
    <property type="term" value="F:monooxygenase activity"/>
    <property type="evidence" value="ECO:0007669"/>
    <property type="project" value="UniProtKB-KW"/>
</dbReference>
<evidence type="ECO:0000256" key="15">
    <source>
        <dbReference type="SAM" id="Phobius"/>
    </source>
</evidence>
<keyword evidence="17" id="KW-1185">Reference proteome</keyword>
<evidence type="ECO:0000256" key="4">
    <source>
        <dbReference type="ARBA" id="ARBA00010617"/>
    </source>
</evidence>
<dbReference type="InterPro" id="IPR050476">
    <property type="entry name" value="Insect_CytP450_Detox"/>
</dbReference>
<dbReference type="AlphaFoldDB" id="A0ABD2NNE2"/>
<dbReference type="PRINTS" id="PR00463">
    <property type="entry name" value="EP450I"/>
</dbReference>
<gene>
    <name evidence="16" type="ORF">HHI36_017683</name>
</gene>
<keyword evidence="15" id="KW-1133">Transmembrane helix</keyword>
<keyword evidence="8" id="KW-0492">Microsome</keyword>
<dbReference type="GO" id="GO:0046872">
    <property type="term" value="F:metal ion binding"/>
    <property type="evidence" value="ECO:0007669"/>
    <property type="project" value="UniProtKB-KW"/>
</dbReference>
<evidence type="ECO:0000256" key="5">
    <source>
        <dbReference type="ARBA" id="ARBA00022617"/>
    </source>
</evidence>
<evidence type="ECO:0000256" key="6">
    <source>
        <dbReference type="ARBA" id="ARBA00022723"/>
    </source>
</evidence>
<keyword evidence="6 13" id="KW-0479">Metal-binding</keyword>
<comment type="subcellular location">
    <subcellularLocation>
        <location evidence="3">Endoplasmic reticulum membrane</location>
        <topology evidence="3">Peripheral membrane protein</topology>
    </subcellularLocation>
    <subcellularLocation>
        <location evidence="2">Microsome membrane</location>
        <topology evidence="2">Peripheral membrane protein</topology>
    </subcellularLocation>
</comment>
<evidence type="ECO:0000256" key="3">
    <source>
        <dbReference type="ARBA" id="ARBA00004406"/>
    </source>
</evidence>
<sequence length="520" mass="60836">MELVNTLSILLIATFFLVWLWLKNKYNFWKSRGIHTPPYSLFFGNMKSAVWQQDSFADRTLQFYREFKSRNLRHGGLYIFWRPTYVPIDLDIIKSIMQVDFQHFVDRGMYINEKVDPLTTHLFNLEGKRWKLLRNKLSPTFTSGKLKMMYETMIDCTKGLYQVMDQEVGKPVDIKDILGRFTTDIIGSCAFGLDINSLENPNSEFRIKGRPLFHRDFLGNLKQLLLILMPNIMRKLNMRLLPKDVGDFFINVVKNNVEYREKNNITRKDFMHLLIQLKNRGKLVDDDKLVSENITDNENTITLEEITAQAFIFFEAGFETSSTTMTFCLYELAKNKDIQDKVRQEIRKVYDKYGHKLTYEAAMDLIYLEQTINETLRKYPPLPSLGRICTKDYKVPGTDLVLEKGMRVLILILGIHRNPEYYPDPEKFDPERFSEENKSTRPAFTFLPFGEGPRVCIGTRFGMMQSKIGLASLLLNYEFSVNEKMKEPLRFDPESFIVSTKGGMWLDVKKISSEKIELLP</sequence>
<evidence type="ECO:0000256" key="7">
    <source>
        <dbReference type="ARBA" id="ARBA00022824"/>
    </source>
</evidence>
<dbReference type="PROSITE" id="PS00086">
    <property type="entry name" value="CYTOCHROME_P450"/>
    <property type="match status" value="1"/>
</dbReference>
<dbReference type="Gene3D" id="1.10.630.10">
    <property type="entry name" value="Cytochrome P450"/>
    <property type="match status" value="1"/>
</dbReference>
<evidence type="ECO:0000256" key="12">
    <source>
        <dbReference type="ARBA" id="ARBA00023136"/>
    </source>
</evidence>
<keyword evidence="10 13" id="KW-0408">Iron</keyword>
<dbReference type="PRINTS" id="PR00385">
    <property type="entry name" value="P450"/>
</dbReference>
<evidence type="ECO:0000256" key="11">
    <source>
        <dbReference type="ARBA" id="ARBA00023033"/>
    </source>
</evidence>
<evidence type="ECO:0000256" key="1">
    <source>
        <dbReference type="ARBA" id="ARBA00001971"/>
    </source>
</evidence>
<evidence type="ECO:0000256" key="8">
    <source>
        <dbReference type="ARBA" id="ARBA00022848"/>
    </source>
</evidence>
<dbReference type="Proteomes" id="UP001516400">
    <property type="component" value="Unassembled WGS sequence"/>
</dbReference>
<dbReference type="PANTHER" id="PTHR24292:SF100">
    <property type="entry name" value="CYTOCHROME P450 6A16, ISOFORM B-RELATED"/>
    <property type="match status" value="1"/>
</dbReference>
<protein>
    <recommendedName>
        <fullName evidence="18">Cytochrome P450</fullName>
    </recommendedName>
</protein>
<dbReference type="GO" id="GO:0005789">
    <property type="term" value="C:endoplasmic reticulum membrane"/>
    <property type="evidence" value="ECO:0007669"/>
    <property type="project" value="UniProtKB-SubCell"/>
</dbReference>
<keyword evidence="11 14" id="KW-0503">Monooxygenase</keyword>
<dbReference type="PANTHER" id="PTHR24292">
    <property type="entry name" value="CYTOCHROME P450"/>
    <property type="match status" value="1"/>
</dbReference>
<dbReference type="CDD" id="cd11056">
    <property type="entry name" value="CYP6-like"/>
    <property type="match status" value="1"/>
</dbReference>
<keyword evidence="15" id="KW-0812">Transmembrane</keyword>
<keyword evidence="5 13" id="KW-0349">Heme</keyword>
<comment type="caution">
    <text evidence="16">The sequence shown here is derived from an EMBL/GenBank/DDBJ whole genome shotgun (WGS) entry which is preliminary data.</text>
</comment>
<reference evidence="16 17" key="1">
    <citation type="journal article" date="2021" name="BMC Biol.">
        <title>Horizontally acquired antibacterial genes associated with adaptive radiation of ladybird beetles.</title>
        <authorList>
            <person name="Li H.S."/>
            <person name="Tang X.F."/>
            <person name="Huang Y.H."/>
            <person name="Xu Z.Y."/>
            <person name="Chen M.L."/>
            <person name="Du X.Y."/>
            <person name="Qiu B.Y."/>
            <person name="Chen P.T."/>
            <person name="Zhang W."/>
            <person name="Slipinski A."/>
            <person name="Escalona H.E."/>
            <person name="Waterhouse R.M."/>
            <person name="Zwick A."/>
            <person name="Pang H."/>
        </authorList>
    </citation>
    <scope>NUCLEOTIDE SEQUENCE [LARGE SCALE GENOMIC DNA]</scope>
    <source>
        <strain evidence="16">SYSU2018</strain>
    </source>
</reference>
<proteinExistence type="inferred from homology"/>
<keyword evidence="7" id="KW-0256">Endoplasmic reticulum</keyword>
<dbReference type="InterPro" id="IPR001128">
    <property type="entry name" value="Cyt_P450"/>
</dbReference>